<evidence type="ECO:0000256" key="1">
    <source>
        <dbReference type="SAM" id="Phobius"/>
    </source>
</evidence>
<dbReference type="PANTHER" id="PTHR43471">
    <property type="entry name" value="ABC TRANSPORTER PERMEASE"/>
    <property type="match status" value="1"/>
</dbReference>
<dbReference type="PANTHER" id="PTHR43471:SF3">
    <property type="entry name" value="ABC TRANSPORTER PERMEASE PROTEIN NATB"/>
    <property type="match status" value="1"/>
</dbReference>
<evidence type="ECO:0000313" key="2">
    <source>
        <dbReference type="EMBL" id="ROH85326.1"/>
    </source>
</evidence>
<name>A0A3N0UXQ8_9PROT</name>
<dbReference type="GO" id="GO:0140359">
    <property type="term" value="F:ABC-type transporter activity"/>
    <property type="evidence" value="ECO:0007669"/>
    <property type="project" value="InterPro"/>
</dbReference>
<dbReference type="GO" id="GO:0005886">
    <property type="term" value="C:plasma membrane"/>
    <property type="evidence" value="ECO:0007669"/>
    <property type="project" value="UniProtKB-SubCell"/>
</dbReference>
<keyword evidence="1" id="KW-1133">Transmembrane helix</keyword>
<keyword evidence="1" id="KW-0472">Membrane</keyword>
<protein>
    <submittedName>
        <fullName evidence="2">ABC transporter permease</fullName>
    </submittedName>
</protein>
<keyword evidence="3" id="KW-1185">Reference proteome</keyword>
<keyword evidence="1" id="KW-0812">Transmembrane</keyword>
<feature type="transmembrane region" description="Helical" evidence="1">
    <location>
        <begin position="360"/>
        <end position="378"/>
    </location>
</feature>
<dbReference type="RefSeq" id="WP_123237980.1">
    <property type="nucleotide sequence ID" value="NZ_RJVP01000006.1"/>
</dbReference>
<dbReference type="Pfam" id="PF12679">
    <property type="entry name" value="ABC2_membrane_2"/>
    <property type="match status" value="1"/>
</dbReference>
<feature type="transmembrane region" description="Helical" evidence="1">
    <location>
        <begin position="22"/>
        <end position="45"/>
    </location>
</feature>
<sequence length="386" mass="41821">MQGIRTVCAKELLDTLRDWRSLLLVILVTVLSGPLLLIMITNSLASFEARAERRIVLVQGIDHAPSLADYLTRETVTLEEAPADFRAQLASGKLADPVLLVPPGFEVAWQQDQPLTLELVSHSGNGRANAGVSRLKRWLRGYASERAQLKLLLRGVHAGSYDTLKIEEIDLASARADVSRVFGMLPFFLILAALYGLWSAAIDATAGERERGTLAPVRVTPVSTLQLVLGKWFAIVLVGALVSGLAVFSFLPAQAMMHSETLRAMLAFGQREAWRCYAAVVPLVLLYGAVLMWIGMVSRSVRQAQLGATGVVLLSSVLPLMVQFDAAGQAGWHAWLPVVSQNQMILAVLAGTPVSLMQGLQASAACIALSALMLYCTARRMQHTLD</sequence>
<accession>A0A3N0UXQ8</accession>
<proteinExistence type="predicted"/>
<gene>
    <name evidence="2" type="ORF">ED236_10755</name>
</gene>
<dbReference type="Proteomes" id="UP000275137">
    <property type="component" value="Unassembled WGS sequence"/>
</dbReference>
<feature type="transmembrane region" description="Helical" evidence="1">
    <location>
        <begin position="274"/>
        <end position="298"/>
    </location>
</feature>
<reference evidence="2 3" key="1">
    <citation type="submission" date="2018-10" db="EMBL/GenBank/DDBJ databases">
        <authorList>
            <person name="Chen W.-M."/>
        </authorList>
    </citation>
    <scope>NUCLEOTIDE SEQUENCE [LARGE SCALE GENOMIC DNA]</scope>
    <source>
        <strain evidence="2 3">H-5</strain>
    </source>
</reference>
<comment type="caution">
    <text evidence="2">The sequence shown here is derived from an EMBL/GenBank/DDBJ whole genome shotgun (WGS) entry which is preliminary data.</text>
</comment>
<evidence type="ECO:0000313" key="3">
    <source>
        <dbReference type="Proteomes" id="UP000275137"/>
    </source>
</evidence>
<feature type="transmembrane region" description="Helical" evidence="1">
    <location>
        <begin position="181"/>
        <end position="201"/>
    </location>
</feature>
<organism evidence="2 3">
    <name type="scientific">Pseudomethylobacillus aquaticus</name>
    <dbReference type="NCBI Taxonomy" id="2676064"/>
    <lineage>
        <taxon>Bacteria</taxon>
        <taxon>Pseudomonadati</taxon>
        <taxon>Pseudomonadota</taxon>
        <taxon>Betaproteobacteria</taxon>
        <taxon>Nitrosomonadales</taxon>
        <taxon>Methylophilaceae</taxon>
        <taxon>Pseudomethylobacillus</taxon>
    </lineage>
</organism>
<dbReference type="EMBL" id="RJVP01000006">
    <property type="protein sequence ID" value="ROH85326.1"/>
    <property type="molecule type" value="Genomic_DNA"/>
</dbReference>
<feature type="transmembrane region" description="Helical" evidence="1">
    <location>
        <begin position="232"/>
        <end position="253"/>
    </location>
</feature>
<dbReference type="AlphaFoldDB" id="A0A3N0UXQ8"/>